<proteinExistence type="predicted"/>
<evidence type="ECO:0000313" key="1">
    <source>
        <dbReference type="EMBL" id="PTI52242.1"/>
    </source>
</evidence>
<name>A0A2T4Q2Y8_STAWA</name>
<sequence>MIIEVSKALKSFLYDNYEIEIGEIASKQIIDHIYPMIENEIHEDMKMEIQNETINDVIAKLESEKIINQK</sequence>
<reference evidence="1 2" key="1">
    <citation type="journal article" date="2016" name="Front. Microbiol.">
        <title>Comprehensive Phylogenetic Analysis of Bovine Non-aureus Staphylococci Species Based on Whole-Genome Sequencing.</title>
        <authorList>
            <person name="Naushad S."/>
            <person name="Barkema H.W."/>
            <person name="Luby C."/>
            <person name="Condas L.A."/>
            <person name="Nobrega D.B."/>
            <person name="Carson D.A."/>
            <person name="De Buck J."/>
        </authorList>
    </citation>
    <scope>NUCLEOTIDE SEQUENCE [LARGE SCALE GENOMIC DNA]</scope>
    <source>
        <strain evidence="1 2">SNUC 2993</strain>
    </source>
</reference>
<protein>
    <submittedName>
        <fullName evidence="1">Uncharacterized protein</fullName>
    </submittedName>
</protein>
<dbReference type="EMBL" id="PZEV01000004">
    <property type="protein sequence ID" value="PTI52242.1"/>
    <property type="molecule type" value="Genomic_DNA"/>
</dbReference>
<gene>
    <name evidence="1" type="ORF">BU085_01915</name>
</gene>
<evidence type="ECO:0000313" key="2">
    <source>
        <dbReference type="Proteomes" id="UP000240717"/>
    </source>
</evidence>
<comment type="caution">
    <text evidence="1">The sequence shown here is derived from an EMBL/GenBank/DDBJ whole genome shotgun (WGS) entry which is preliminary data.</text>
</comment>
<organism evidence="1 2">
    <name type="scientific">Staphylococcus warneri</name>
    <dbReference type="NCBI Taxonomy" id="1292"/>
    <lineage>
        <taxon>Bacteria</taxon>
        <taxon>Bacillati</taxon>
        <taxon>Bacillota</taxon>
        <taxon>Bacilli</taxon>
        <taxon>Bacillales</taxon>
        <taxon>Staphylococcaceae</taxon>
        <taxon>Staphylococcus</taxon>
    </lineage>
</organism>
<accession>A0A2T4Q2Y8</accession>
<dbReference type="Proteomes" id="UP000240717">
    <property type="component" value="Unassembled WGS sequence"/>
</dbReference>
<dbReference type="AlphaFoldDB" id="A0A2T4Q2Y8"/>
<dbReference type="RefSeq" id="WP_049423190.1">
    <property type="nucleotide sequence ID" value="NZ_JAHVEE010000022.1"/>
</dbReference>